<dbReference type="InterPro" id="IPR000014">
    <property type="entry name" value="PAS"/>
</dbReference>
<dbReference type="CDD" id="cd18774">
    <property type="entry name" value="PDC2_HK_sensor"/>
    <property type="match status" value="1"/>
</dbReference>
<feature type="domain" description="PAC" evidence="19">
    <location>
        <begin position="730"/>
        <end position="783"/>
    </location>
</feature>
<keyword evidence="17" id="KW-0812">Transmembrane</keyword>
<feature type="domain" description="PAC" evidence="19">
    <location>
        <begin position="470"/>
        <end position="522"/>
    </location>
</feature>
<dbReference type="Pfam" id="PF08447">
    <property type="entry name" value="PAS_3"/>
    <property type="match status" value="2"/>
</dbReference>
<dbReference type="Gene3D" id="3.30.565.10">
    <property type="entry name" value="Histidine kinase-like ATPase, C-terminal domain"/>
    <property type="match status" value="1"/>
</dbReference>
<dbReference type="Pfam" id="PF08448">
    <property type="entry name" value="PAS_4"/>
    <property type="match status" value="1"/>
</dbReference>
<evidence type="ECO:0000256" key="2">
    <source>
        <dbReference type="ARBA" id="ARBA00012438"/>
    </source>
</evidence>
<keyword evidence="17" id="KW-1133">Transmembrane helix</keyword>
<dbReference type="Proteomes" id="UP000317078">
    <property type="component" value="Unassembled WGS sequence"/>
</dbReference>
<keyword evidence="5" id="KW-0716">Sensory transduction</keyword>
<keyword evidence="15" id="KW-0675">Receptor</keyword>
<dbReference type="InterPro" id="IPR011102">
    <property type="entry name" value="Sig_transdc_His_kinase_HWE"/>
</dbReference>
<evidence type="ECO:0000313" key="21">
    <source>
        <dbReference type="Proteomes" id="UP000317078"/>
    </source>
</evidence>
<evidence type="ECO:0000259" key="18">
    <source>
        <dbReference type="PROSITE" id="PS50112"/>
    </source>
</evidence>
<dbReference type="PANTHER" id="PTHR41523:SF7">
    <property type="entry name" value="HISTIDINE KINASE"/>
    <property type="match status" value="1"/>
</dbReference>
<dbReference type="SMART" id="SM00911">
    <property type="entry name" value="HWE_HK"/>
    <property type="match status" value="1"/>
</dbReference>
<keyword evidence="12" id="KW-0067">ATP-binding</keyword>
<keyword evidence="17" id="KW-0472">Membrane</keyword>
<keyword evidence="3" id="KW-0600">Photoreceptor protein</keyword>
<dbReference type="NCBIfam" id="TIGR00229">
    <property type="entry name" value="sensory_box"/>
    <property type="match status" value="2"/>
</dbReference>
<dbReference type="GO" id="GO:0004673">
    <property type="term" value="F:protein histidine kinase activity"/>
    <property type="evidence" value="ECO:0007669"/>
    <property type="project" value="UniProtKB-EC"/>
</dbReference>
<gene>
    <name evidence="20" type="ORF">EAH89_28925</name>
</gene>
<evidence type="ECO:0000256" key="1">
    <source>
        <dbReference type="ARBA" id="ARBA00000085"/>
    </source>
</evidence>
<evidence type="ECO:0000256" key="14">
    <source>
        <dbReference type="ARBA" id="ARBA00023026"/>
    </source>
</evidence>
<dbReference type="InterPro" id="IPR035965">
    <property type="entry name" value="PAS-like_dom_sf"/>
</dbReference>
<keyword evidence="13" id="KW-0157">Chromophore</keyword>
<dbReference type="InterPro" id="IPR013655">
    <property type="entry name" value="PAS_fold_3"/>
</dbReference>
<dbReference type="InterPro" id="IPR036890">
    <property type="entry name" value="HATPase_C_sf"/>
</dbReference>
<keyword evidence="7" id="KW-0288">FMN</keyword>
<dbReference type="Pfam" id="PF07536">
    <property type="entry name" value="HWE_HK"/>
    <property type="match status" value="1"/>
</dbReference>
<dbReference type="PROSITE" id="PS50112">
    <property type="entry name" value="PAS"/>
    <property type="match status" value="1"/>
</dbReference>
<evidence type="ECO:0000256" key="15">
    <source>
        <dbReference type="ARBA" id="ARBA00023170"/>
    </source>
</evidence>
<comment type="caution">
    <text evidence="20">The sequence shown here is derived from an EMBL/GenBank/DDBJ whole genome shotgun (WGS) entry which is preliminary data.</text>
</comment>
<evidence type="ECO:0000256" key="5">
    <source>
        <dbReference type="ARBA" id="ARBA00022606"/>
    </source>
</evidence>
<evidence type="ECO:0000256" key="8">
    <source>
        <dbReference type="ARBA" id="ARBA00022679"/>
    </source>
</evidence>
<keyword evidence="8" id="KW-0808">Transferase</keyword>
<evidence type="ECO:0000256" key="12">
    <source>
        <dbReference type="ARBA" id="ARBA00022840"/>
    </source>
</evidence>
<feature type="transmembrane region" description="Helical" evidence="17">
    <location>
        <begin position="35"/>
        <end position="59"/>
    </location>
</feature>
<dbReference type="PROSITE" id="PS50113">
    <property type="entry name" value="PAC"/>
    <property type="match status" value="3"/>
</dbReference>
<feature type="domain" description="PAS" evidence="18">
    <location>
        <begin position="523"/>
        <end position="594"/>
    </location>
</feature>
<dbReference type="InterPro" id="IPR000700">
    <property type="entry name" value="PAS-assoc_C"/>
</dbReference>
<dbReference type="Gene3D" id="3.30.450.20">
    <property type="entry name" value="PAS domain"/>
    <property type="match status" value="3"/>
</dbReference>
<dbReference type="SUPFAM" id="SSF55874">
    <property type="entry name" value="ATPase domain of HSP90 chaperone/DNA topoisomerase II/histidine kinase"/>
    <property type="match status" value="1"/>
</dbReference>
<evidence type="ECO:0000256" key="7">
    <source>
        <dbReference type="ARBA" id="ARBA00022643"/>
    </source>
</evidence>
<evidence type="ECO:0000256" key="9">
    <source>
        <dbReference type="ARBA" id="ARBA00022737"/>
    </source>
</evidence>
<keyword evidence="6" id="KW-0285">Flavoprotein</keyword>
<evidence type="ECO:0000256" key="3">
    <source>
        <dbReference type="ARBA" id="ARBA00022543"/>
    </source>
</evidence>
<evidence type="ECO:0000256" key="6">
    <source>
        <dbReference type="ARBA" id="ARBA00022630"/>
    </source>
</evidence>
<dbReference type="EMBL" id="RCZP01000069">
    <property type="protein sequence ID" value="TPG40692.1"/>
    <property type="molecule type" value="Genomic_DNA"/>
</dbReference>
<dbReference type="SMART" id="SM00091">
    <property type="entry name" value="PAS"/>
    <property type="match status" value="3"/>
</dbReference>
<dbReference type="InterPro" id="IPR001610">
    <property type="entry name" value="PAC"/>
</dbReference>
<keyword evidence="4" id="KW-0597">Phosphoprotein</keyword>
<dbReference type="PANTHER" id="PTHR41523">
    <property type="entry name" value="TWO-COMPONENT SYSTEM SENSOR PROTEIN"/>
    <property type="match status" value="1"/>
</dbReference>
<evidence type="ECO:0000256" key="4">
    <source>
        <dbReference type="ARBA" id="ARBA00022553"/>
    </source>
</evidence>
<dbReference type="Gene3D" id="2.10.70.100">
    <property type="match status" value="1"/>
</dbReference>
<keyword evidence="21" id="KW-1185">Reference proteome</keyword>
<feature type="transmembrane region" description="Helical" evidence="17">
    <location>
        <begin position="306"/>
        <end position="328"/>
    </location>
</feature>
<evidence type="ECO:0000256" key="16">
    <source>
        <dbReference type="SAM" id="MobiDB-lite"/>
    </source>
</evidence>
<reference evidence="20 21" key="1">
    <citation type="journal article" date="2019" name="Environ. Microbiol.">
        <title>Species interactions and distinct microbial communities in high Arctic permafrost affected cryosols are associated with the CH4 and CO2 gas fluxes.</title>
        <authorList>
            <person name="Altshuler I."/>
            <person name="Hamel J."/>
            <person name="Turney S."/>
            <person name="Magnuson E."/>
            <person name="Levesque R."/>
            <person name="Greer C."/>
            <person name="Whyte L.G."/>
        </authorList>
    </citation>
    <scope>NUCLEOTIDE SEQUENCE [LARGE SCALE GENOMIC DNA]</scope>
    <source>
        <strain evidence="20 21">S9.3B</strain>
    </source>
</reference>
<proteinExistence type="predicted"/>
<dbReference type="EC" id="2.7.13.3" evidence="2"/>
<sequence>MGEPRTIECGGRGMRLPPPVRSDTTVGQGRPPLRFAVLLLGLVLAVLLPSIGFGGFAAWQAVQGRQGAAEARLLDTAHSLALALDREIDRHFGIVRGLAAAEALDGPEPDLARFETQARRVVGAFGTSAVLLDAASLRPLVDTAVPPGGSLGAAALAEFRPAVETGSPVVTNFLVGVGGGSTAAAGVPVVRDGRVRFVLAVRLDPEVLRRLLVVQDLPTGFFASLTDGTGVVLARSDTLHAQRLGHPIPAENRIRLAAAPLGIYRAAAFDGVEQVFGFQRLGSGSGWTIVVAQSAATFDAAWRGPAVALGFGALLALALGCTFAALAARGVLGPVRRLEAHARALAESDGPLPSGSAAAIPPARVAELEALRLGFAAAETAIVGREERLRLEAERLDLALAAGAIVGTWDWDLPTDRFTVDERFAFYFGLEADRGRTGLSLEQVIATVHPDDLAGLRTAIAEVIGRGGAYAHQYRVRSRDGVFRWIEANGRVDLAPDGTPQRFPGVLLDLEPRRSLEAERDRSVALLRAFVAAVPGVVYAKDREGRMLVANEGVAALVGKPLDDILGRTDAEFLDDHDQAAAVARTDRRIMESGQAEQVEEAVSLPDGTPAVWLSTKAPFWDGVGNVVGLIGSSVDITARTRAEARLRESEARLRLASEAGEIGFFSCDLLTGTTYWSEAMYRLYGLDPLLAAPSMGLDGTHLDLVHTEDRASLRDQRATMRADTSSSHFAFEFRILRRDTGETRWIASRGEFVRDPAGCVVLVRGAQQDVTKRRADADRLRLMVHELNHRVKNTLATVQSIAVQSLRAVDPVVRRGLDARILALAAAHDVLTRDGWTGADLDEVVAGVLAPHGGQGDPRFRVSGAPLRLAPRVAVAISMALHELITNALKYGALSVPAGHVEIRWEVSHGPAARFLLTWTERGGPPVVSPARQGFGTRLIKRSLAHDLGGTTRIDFDLEGVTCKLEAPLAGIAAPEGVLPLPLVGQQEG</sequence>
<evidence type="ECO:0000313" key="20">
    <source>
        <dbReference type="EMBL" id="TPG40692.1"/>
    </source>
</evidence>
<evidence type="ECO:0000259" key="19">
    <source>
        <dbReference type="PROSITE" id="PS50113"/>
    </source>
</evidence>
<organism evidence="20 21">
    <name type="scientific">Muricoccus nepalensis</name>
    <dbReference type="NCBI Taxonomy" id="1854500"/>
    <lineage>
        <taxon>Bacteria</taxon>
        <taxon>Pseudomonadati</taxon>
        <taxon>Pseudomonadota</taxon>
        <taxon>Alphaproteobacteria</taxon>
        <taxon>Acetobacterales</taxon>
        <taxon>Roseomonadaceae</taxon>
        <taxon>Muricoccus</taxon>
    </lineage>
</organism>
<accession>A0A502EUC1</accession>
<evidence type="ECO:0000256" key="11">
    <source>
        <dbReference type="ARBA" id="ARBA00022777"/>
    </source>
</evidence>
<dbReference type="AlphaFoldDB" id="A0A502EUC1"/>
<protein>
    <recommendedName>
        <fullName evidence="2">histidine kinase</fullName>
        <ecNumber evidence="2">2.7.13.3</ecNumber>
    </recommendedName>
</protein>
<dbReference type="SUPFAM" id="SSF55785">
    <property type="entry name" value="PYP-like sensor domain (PAS domain)"/>
    <property type="match status" value="3"/>
</dbReference>
<dbReference type="GO" id="GO:0009881">
    <property type="term" value="F:photoreceptor activity"/>
    <property type="evidence" value="ECO:0007669"/>
    <property type="project" value="UniProtKB-KW"/>
</dbReference>
<keyword evidence="14" id="KW-0843">Virulence</keyword>
<evidence type="ECO:0000256" key="13">
    <source>
        <dbReference type="ARBA" id="ARBA00022991"/>
    </source>
</evidence>
<feature type="region of interest" description="Disordered" evidence="16">
    <location>
        <begin position="1"/>
        <end position="27"/>
    </location>
</feature>
<evidence type="ECO:0000256" key="17">
    <source>
        <dbReference type="SAM" id="Phobius"/>
    </source>
</evidence>
<keyword evidence="9" id="KW-0677">Repeat</keyword>
<comment type="catalytic activity">
    <reaction evidence="1">
        <text>ATP + protein L-histidine = ADP + protein N-phospho-L-histidine.</text>
        <dbReference type="EC" id="2.7.13.3"/>
    </reaction>
</comment>
<dbReference type="InterPro" id="IPR013656">
    <property type="entry name" value="PAS_4"/>
</dbReference>
<dbReference type="CDD" id="cd00130">
    <property type="entry name" value="PAS"/>
    <property type="match status" value="3"/>
</dbReference>
<keyword evidence="10" id="KW-0547">Nucleotide-binding</keyword>
<keyword evidence="11" id="KW-0418">Kinase</keyword>
<feature type="domain" description="PAC" evidence="19">
    <location>
        <begin position="597"/>
        <end position="649"/>
    </location>
</feature>
<evidence type="ECO:0000256" key="10">
    <source>
        <dbReference type="ARBA" id="ARBA00022741"/>
    </source>
</evidence>
<dbReference type="GO" id="GO:0005524">
    <property type="term" value="F:ATP binding"/>
    <property type="evidence" value="ECO:0007669"/>
    <property type="project" value="UniProtKB-KW"/>
</dbReference>
<name>A0A502EUC1_9PROT</name>
<dbReference type="SMART" id="SM00086">
    <property type="entry name" value="PAC"/>
    <property type="match status" value="3"/>
</dbReference>